<organism evidence="1 2">
    <name type="scientific">Alteraurantiacibacter aestuarii</name>
    <dbReference type="NCBI Taxonomy" id="650004"/>
    <lineage>
        <taxon>Bacteria</taxon>
        <taxon>Pseudomonadati</taxon>
        <taxon>Pseudomonadota</taxon>
        <taxon>Alphaproteobacteria</taxon>
        <taxon>Sphingomonadales</taxon>
        <taxon>Erythrobacteraceae</taxon>
        <taxon>Alteraurantiacibacter</taxon>
    </lineage>
</organism>
<name>A0A844ZH72_9SPHN</name>
<sequence>MTDPISFTSSSPRFGLPFLFAAQAQKEFFVNEAHALTDMLLHAVVEGEAQDPPAAPVDGECWLVGDLPTADWAGQAGKLAGYQSGNWLFASPHDGMRVFNKAASRHLHYLGGWQAATDVAEPAGGSVIDSEARNAIIGLIGALASAGIISAI</sequence>
<gene>
    <name evidence="1" type="ORF">GRI32_00055</name>
</gene>
<evidence type="ECO:0000313" key="1">
    <source>
        <dbReference type="EMBL" id="MXO87128.1"/>
    </source>
</evidence>
<comment type="caution">
    <text evidence="1">The sequence shown here is derived from an EMBL/GenBank/DDBJ whole genome shotgun (WGS) entry which is preliminary data.</text>
</comment>
<evidence type="ECO:0000313" key="2">
    <source>
        <dbReference type="Proteomes" id="UP000435243"/>
    </source>
</evidence>
<dbReference type="AlphaFoldDB" id="A0A844ZH72"/>
<reference evidence="1 2" key="1">
    <citation type="submission" date="2019-12" db="EMBL/GenBank/DDBJ databases">
        <title>Genomic-based taxomic classification of the family Erythrobacteraceae.</title>
        <authorList>
            <person name="Xu L."/>
        </authorList>
    </citation>
    <scope>NUCLEOTIDE SEQUENCE [LARGE SCALE GENOMIC DNA]</scope>
    <source>
        <strain evidence="1 2">JCM 16339</strain>
    </source>
</reference>
<proteinExistence type="predicted"/>
<dbReference type="Pfam" id="PF10983">
    <property type="entry name" value="DUF2793"/>
    <property type="match status" value="1"/>
</dbReference>
<dbReference type="InterPro" id="IPR021251">
    <property type="entry name" value="DUF2793"/>
</dbReference>
<dbReference type="OrthoDB" id="564699at2"/>
<dbReference type="RefSeq" id="WP_160589100.1">
    <property type="nucleotide sequence ID" value="NZ_BAAAFP010000002.1"/>
</dbReference>
<protein>
    <submittedName>
        <fullName evidence="1">DUF2793 domain-containing protein</fullName>
    </submittedName>
</protein>
<accession>A0A844ZH72</accession>
<keyword evidence="2" id="KW-1185">Reference proteome</keyword>
<dbReference type="EMBL" id="WTYY01000001">
    <property type="protein sequence ID" value="MXO87128.1"/>
    <property type="molecule type" value="Genomic_DNA"/>
</dbReference>
<dbReference type="Proteomes" id="UP000435243">
    <property type="component" value="Unassembled WGS sequence"/>
</dbReference>